<dbReference type="Proteomes" id="UP001500443">
    <property type="component" value="Unassembled WGS sequence"/>
</dbReference>
<name>A0ABP5KPH2_9ACTN</name>
<reference evidence="3" key="1">
    <citation type="journal article" date="2019" name="Int. J. Syst. Evol. Microbiol.">
        <title>The Global Catalogue of Microorganisms (GCM) 10K type strain sequencing project: providing services to taxonomists for standard genome sequencing and annotation.</title>
        <authorList>
            <consortium name="The Broad Institute Genomics Platform"/>
            <consortium name="The Broad Institute Genome Sequencing Center for Infectious Disease"/>
            <person name="Wu L."/>
            <person name="Ma J."/>
        </authorList>
    </citation>
    <scope>NUCLEOTIDE SEQUENCE [LARGE SCALE GENOMIC DNA]</scope>
    <source>
        <strain evidence="3">JCM 15481</strain>
    </source>
</reference>
<proteinExistence type="predicted"/>
<evidence type="ECO:0008006" key="4">
    <source>
        <dbReference type="Google" id="ProtNLM"/>
    </source>
</evidence>
<feature type="transmembrane region" description="Helical" evidence="1">
    <location>
        <begin position="80"/>
        <end position="98"/>
    </location>
</feature>
<evidence type="ECO:0000313" key="2">
    <source>
        <dbReference type="EMBL" id="GAA2135443.1"/>
    </source>
</evidence>
<dbReference type="EMBL" id="BAAAPF010000167">
    <property type="protein sequence ID" value="GAA2135443.1"/>
    <property type="molecule type" value="Genomic_DNA"/>
</dbReference>
<feature type="transmembrane region" description="Helical" evidence="1">
    <location>
        <begin position="52"/>
        <end position="71"/>
    </location>
</feature>
<sequence>MAERQPAAGEPRTRLSGGPGRLILTLYGVFAVGATSRAVYQLSTQFDEAPLAYLLSALAAVVYVFITVALARGGETARRLALVCITAELVGVLAIGTWTEVQPSEFPDQTVWSDYGRGYLFLPVILPVIGLWWLRRRPAERDSAKPSPE</sequence>
<evidence type="ECO:0000313" key="3">
    <source>
        <dbReference type="Proteomes" id="UP001500443"/>
    </source>
</evidence>
<protein>
    <recommendedName>
        <fullName evidence="4">Integral membrane protein</fullName>
    </recommendedName>
</protein>
<evidence type="ECO:0000256" key="1">
    <source>
        <dbReference type="SAM" id="Phobius"/>
    </source>
</evidence>
<keyword evidence="1" id="KW-0812">Transmembrane</keyword>
<feature type="transmembrane region" description="Helical" evidence="1">
    <location>
        <begin position="118"/>
        <end position="134"/>
    </location>
</feature>
<feature type="transmembrane region" description="Helical" evidence="1">
    <location>
        <begin position="21"/>
        <end position="40"/>
    </location>
</feature>
<dbReference type="RefSeq" id="WP_344291748.1">
    <property type="nucleotide sequence ID" value="NZ_BAAAPF010000167.1"/>
</dbReference>
<accession>A0ABP5KPH2</accession>
<comment type="caution">
    <text evidence="2">The sequence shown here is derived from an EMBL/GenBank/DDBJ whole genome shotgun (WGS) entry which is preliminary data.</text>
</comment>
<gene>
    <name evidence="2" type="ORF">GCM10009802_44210</name>
</gene>
<organism evidence="2 3">
    <name type="scientific">Streptomyces synnematoformans</name>
    <dbReference type="NCBI Taxonomy" id="415721"/>
    <lineage>
        <taxon>Bacteria</taxon>
        <taxon>Bacillati</taxon>
        <taxon>Actinomycetota</taxon>
        <taxon>Actinomycetes</taxon>
        <taxon>Kitasatosporales</taxon>
        <taxon>Streptomycetaceae</taxon>
        <taxon>Streptomyces</taxon>
    </lineage>
</organism>
<keyword evidence="1" id="KW-0472">Membrane</keyword>
<keyword evidence="3" id="KW-1185">Reference proteome</keyword>
<keyword evidence="1" id="KW-1133">Transmembrane helix</keyword>